<evidence type="ECO:0000313" key="3">
    <source>
        <dbReference type="Proteomes" id="UP001273166"/>
    </source>
</evidence>
<reference evidence="2" key="1">
    <citation type="journal article" date="2023" name="Mol. Phylogenet. Evol.">
        <title>Genome-scale phylogeny and comparative genomics of the fungal order Sordariales.</title>
        <authorList>
            <person name="Hensen N."/>
            <person name="Bonometti L."/>
            <person name="Westerberg I."/>
            <person name="Brannstrom I.O."/>
            <person name="Guillou S."/>
            <person name="Cros-Aarteil S."/>
            <person name="Calhoun S."/>
            <person name="Haridas S."/>
            <person name="Kuo A."/>
            <person name="Mondo S."/>
            <person name="Pangilinan J."/>
            <person name="Riley R."/>
            <person name="LaButti K."/>
            <person name="Andreopoulos B."/>
            <person name="Lipzen A."/>
            <person name="Chen C."/>
            <person name="Yan M."/>
            <person name="Daum C."/>
            <person name="Ng V."/>
            <person name="Clum A."/>
            <person name="Steindorff A."/>
            <person name="Ohm R.A."/>
            <person name="Martin F."/>
            <person name="Silar P."/>
            <person name="Natvig D.O."/>
            <person name="Lalanne C."/>
            <person name="Gautier V."/>
            <person name="Ament-Velasquez S.L."/>
            <person name="Kruys A."/>
            <person name="Hutchinson M.I."/>
            <person name="Powell A.J."/>
            <person name="Barry K."/>
            <person name="Miller A.N."/>
            <person name="Grigoriev I.V."/>
            <person name="Debuchy R."/>
            <person name="Gladieux P."/>
            <person name="Hiltunen Thoren M."/>
            <person name="Johannesson H."/>
        </authorList>
    </citation>
    <scope>NUCLEOTIDE SEQUENCE</scope>
    <source>
        <strain evidence="2">CBS 333.67</strain>
    </source>
</reference>
<protein>
    <submittedName>
        <fullName evidence="2">Uncharacterized protein</fullName>
    </submittedName>
</protein>
<proteinExistence type="predicted"/>
<keyword evidence="1" id="KW-0812">Transmembrane</keyword>
<keyword evidence="1" id="KW-0472">Membrane</keyword>
<evidence type="ECO:0000313" key="2">
    <source>
        <dbReference type="EMBL" id="KAK3309778.1"/>
    </source>
</evidence>
<reference evidence="2" key="2">
    <citation type="submission" date="2023-06" db="EMBL/GenBank/DDBJ databases">
        <authorList>
            <consortium name="Lawrence Berkeley National Laboratory"/>
            <person name="Mondo S.J."/>
            <person name="Hensen N."/>
            <person name="Bonometti L."/>
            <person name="Westerberg I."/>
            <person name="Brannstrom I.O."/>
            <person name="Guillou S."/>
            <person name="Cros-Aarteil S."/>
            <person name="Calhoun S."/>
            <person name="Haridas S."/>
            <person name="Kuo A."/>
            <person name="Pangilinan J."/>
            <person name="Riley R."/>
            <person name="Labutti K."/>
            <person name="Andreopoulos B."/>
            <person name="Lipzen A."/>
            <person name="Chen C."/>
            <person name="Yanf M."/>
            <person name="Daum C."/>
            <person name="Ng V."/>
            <person name="Clum A."/>
            <person name="Steindorff A."/>
            <person name="Ohm R."/>
            <person name="Martin F."/>
            <person name="Silar P."/>
            <person name="Natvig D."/>
            <person name="Lalanne C."/>
            <person name="Gautier V."/>
            <person name="Ament-Velasquez S.L."/>
            <person name="Kruys A."/>
            <person name="Hutchinson M.I."/>
            <person name="Powell A.J."/>
            <person name="Barry K."/>
            <person name="Miller A.N."/>
            <person name="Grigoriev I.V."/>
            <person name="Debuchy R."/>
            <person name="Gladieux P."/>
            <person name="Thoren M.H."/>
            <person name="Johannesson H."/>
        </authorList>
    </citation>
    <scope>NUCLEOTIDE SEQUENCE</scope>
    <source>
        <strain evidence="2">CBS 333.67</strain>
    </source>
</reference>
<feature type="transmembrane region" description="Helical" evidence="1">
    <location>
        <begin position="97"/>
        <end position="117"/>
    </location>
</feature>
<organism evidence="2 3">
    <name type="scientific">Chaetomium strumarium</name>
    <dbReference type="NCBI Taxonomy" id="1170767"/>
    <lineage>
        <taxon>Eukaryota</taxon>
        <taxon>Fungi</taxon>
        <taxon>Dikarya</taxon>
        <taxon>Ascomycota</taxon>
        <taxon>Pezizomycotina</taxon>
        <taxon>Sordariomycetes</taxon>
        <taxon>Sordariomycetidae</taxon>
        <taxon>Sordariales</taxon>
        <taxon>Chaetomiaceae</taxon>
        <taxon>Chaetomium</taxon>
    </lineage>
</organism>
<comment type="caution">
    <text evidence="2">The sequence shown here is derived from an EMBL/GenBank/DDBJ whole genome shotgun (WGS) entry which is preliminary data.</text>
</comment>
<dbReference type="GeneID" id="87884447"/>
<dbReference type="Proteomes" id="UP001273166">
    <property type="component" value="Unassembled WGS sequence"/>
</dbReference>
<keyword evidence="3" id="KW-1185">Reference proteome</keyword>
<feature type="transmembrane region" description="Helical" evidence="1">
    <location>
        <begin position="137"/>
        <end position="162"/>
    </location>
</feature>
<dbReference type="AlphaFoldDB" id="A0AAJ0H0W5"/>
<dbReference type="RefSeq" id="XP_062725558.1">
    <property type="nucleotide sequence ID" value="XM_062865618.1"/>
</dbReference>
<dbReference type="EMBL" id="JAUDZG010000001">
    <property type="protein sequence ID" value="KAK3309778.1"/>
    <property type="molecule type" value="Genomic_DNA"/>
</dbReference>
<evidence type="ECO:0000256" key="1">
    <source>
        <dbReference type="SAM" id="Phobius"/>
    </source>
</evidence>
<feature type="transmembrane region" description="Helical" evidence="1">
    <location>
        <begin position="31"/>
        <end position="51"/>
    </location>
</feature>
<gene>
    <name evidence="2" type="ORF">B0T15DRAFT_424724</name>
</gene>
<keyword evidence="1" id="KW-1133">Transmembrane helix</keyword>
<sequence>MDVERGRCVPRVRGIGQHGATFSWLQVLGRFLSMLFALGALAFIAWLYNYWRAEPTTRVDVLFPSFFPIILGAMVDAYELVSLLFLRRRRAINPVAVCFDVALIGCGIFCFLVLGMVDRGVGERRGYWFADMRNAMVFMIIFSGIHAAFIILAAGGVVSVYFSTSKARHDAQLARSQAEMVQFNERRRQAGPLMGQ</sequence>
<accession>A0AAJ0H0W5</accession>
<name>A0AAJ0H0W5_9PEZI</name>
<feature type="transmembrane region" description="Helical" evidence="1">
    <location>
        <begin position="63"/>
        <end position="85"/>
    </location>
</feature>